<name>A0ABN1EF20_9PROT</name>
<dbReference type="EMBL" id="BAAADD010000003">
    <property type="protein sequence ID" value="GAA0565215.1"/>
    <property type="molecule type" value="Genomic_DNA"/>
</dbReference>
<feature type="transmembrane region" description="Helical" evidence="1">
    <location>
        <begin position="145"/>
        <end position="163"/>
    </location>
</feature>
<feature type="transmembrane region" description="Helical" evidence="1">
    <location>
        <begin position="45"/>
        <end position="63"/>
    </location>
</feature>
<evidence type="ECO:0000313" key="3">
    <source>
        <dbReference type="Proteomes" id="UP001499951"/>
    </source>
</evidence>
<keyword evidence="1" id="KW-0812">Transmembrane</keyword>
<keyword evidence="1" id="KW-1133">Transmembrane helix</keyword>
<protein>
    <submittedName>
        <fullName evidence="2">Uncharacterized protein</fullName>
    </submittedName>
</protein>
<evidence type="ECO:0000256" key="1">
    <source>
        <dbReference type="SAM" id="Phobius"/>
    </source>
</evidence>
<organism evidence="2 3">
    <name type="scientific">Rhizomicrobium electricum</name>
    <dbReference type="NCBI Taxonomy" id="480070"/>
    <lineage>
        <taxon>Bacteria</taxon>
        <taxon>Pseudomonadati</taxon>
        <taxon>Pseudomonadota</taxon>
        <taxon>Alphaproteobacteria</taxon>
        <taxon>Micropepsales</taxon>
        <taxon>Micropepsaceae</taxon>
        <taxon>Rhizomicrobium</taxon>
    </lineage>
</organism>
<feature type="transmembrane region" description="Helical" evidence="1">
    <location>
        <begin position="69"/>
        <end position="90"/>
    </location>
</feature>
<comment type="caution">
    <text evidence="2">The sequence shown here is derived from an EMBL/GenBank/DDBJ whole genome shotgun (WGS) entry which is preliminary data.</text>
</comment>
<feature type="transmembrane region" description="Helical" evidence="1">
    <location>
        <begin position="116"/>
        <end position="139"/>
    </location>
</feature>
<proteinExistence type="predicted"/>
<keyword evidence="3" id="KW-1185">Reference proteome</keyword>
<dbReference type="Proteomes" id="UP001499951">
    <property type="component" value="Unassembled WGS sequence"/>
</dbReference>
<sequence length="182" mass="19545">MFAFLPSLLFFALAPLSVSLALWLAFAAAFAIGLRAFGATRTLRLFDATGLVLFGPLALYTGFADSDFGAAHAALVLEAGFLAAILWSMASRRPFTSQYRWLKAPHPPERAARAHLLLTAIWATVYAVLAGISALSAILNQMSPGWAAISGLLLFAATLTFTWQFGTYIDRHGGTIPLIGRK</sequence>
<dbReference type="RefSeq" id="WP_166933586.1">
    <property type="nucleotide sequence ID" value="NZ_BAAADD010000003.1"/>
</dbReference>
<keyword evidence="1" id="KW-0472">Membrane</keyword>
<accession>A0ABN1EF20</accession>
<feature type="transmembrane region" description="Helical" evidence="1">
    <location>
        <begin position="12"/>
        <end position="33"/>
    </location>
</feature>
<evidence type="ECO:0000313" key="2">
    <source>
        <dbReference type="EMBL" id="GAA0565215.1"/>
    </source>
</evidence>
<gene>
    <name evidence="2" type="ORF">GCM10008942_11950</name>
</gene>
<reference evidence="2 3" key="1">
    <citation type="journal article" date="2019" name="Int. J. Syst. Evol. Microbiol.">
        <title>The Global Catalogue of Microorganisms (GCM) 10K type strain sequencing project: providing services to taxonomists for standard genome sequencing and annotation.</title>
        <authorList>
            <consortium name="The Broad Institute Genomics Platform"/>
            <consortium name="The Broad Institute Genome Sequencing Center for Infectious Disease"/>
            <person name="Wu L."/>
            <person name="Ma J."/>
        </authorList>
    </citation>
    <scope>NUCLEOTIDE SEQUENCE [LARGE SCALE GENOMIC DNA]</scope>
    <source>
        <strain evidence="2 3">JCM 15089</strain>
    </source>
</reference>